<protein>
    <submittedName>
        <fullName evidence="3">Uncharacterized protein</fullName>
    </submittedName>
</protein>
<keyword evidence="1" id="KW-0812">Transmembrane</keyword>
<name>A0ABD1E628_HYPHA</name>
<dbReference type="Proteomes" id="UP001566132">
    <property type="component" value="Unassembled WGS sequence"/>
</dbReference>
<organism evidence="3 4">
    <name type="scientific">Hypothenemus hampei</name>
    <name type="common">Coffee berry borer</name>
    <dbReference type="NCBI Taxonomy" id="57062"/>
    <lineage>
        <taxon>Eukaryota</taxon>
        <taxon>Metazoa</taxon>
        <taxon>Ecdysozoa</taxon>
        <taxon>Arthropoda</taxon>
        <taxon>Hexapoda</taxon>
        <taxon>Insecta</taxon>
        <taxon>Pterygota</taxon>
        <taxon>Neoptera</taxon>
        <taxon>Endopterygota</taxon>
        <taxon>Coleoptera</taxon>
        <taxon>Polyphaga</taxon>
        <taxon>Cucujiformia</taxon>
        <taxon>Curculionidae</taxon>
        <taxon>Scolytinae</taxon>
        <taxon>Hypothenemus</taxon>
    </lineage>
</organism>
<evidence type="ECO:0000256" key="2">
    <source>
        <dbReference type="SAM" id="SignalP"/>
    </source>
</evidence>
<sequence length="208" mass="23599">MKHSHILLILIIGLFSIILDRCQANDDDDDDNDDAQIDYPTLNMSEPYCFEFTWFGPEYNKHTLYNDTCSDYLDNSRAGENIPCIAPIVISDNGNYPNLDLLFDNHKASVLCRKALNQECVTYTYWDSNGIMTNQSHMCARVRASAGNVPFGCHKQKVDGFEVELCICKSNTLGYKDHPCNGSNTNLLNLTCLFLILFVLQLFFVIQS</sequence>
<evidence type="ECO:0000313" key="4">
    <source>
        <dbReference type="Proteomes" id="UP001566132"/>
    </source>
</evidence>
<feature type="transmembrane region" description="Helical" evidence="1">
    <location>
        <begin position="187"/>
        <end position="206"/>
    </location>
</feature>
<evidence type="ECO:0000313" key="3">
    <source>
        <dbReference type="EMBL" id="KAL1490018.1"/>
    </source>
</evidence>
<evidence type="ECO:0000256" key="1">
    <source>
        <dbReference type="SAM" id="Phobius"/>
    </source>
</evidence>
<proteinExistence type="predicted"/>
<keyword evidence="4" id="KW-1185">Reference proteome</keyword>
<keyword evidence="1" id="KW-1133">Transmembrane helix</keyword>
<feature type="chain" id="PRO_5044852248" evidence="2">
    <location>
        <begin position="25"/>
        <end position="208"/>
    </location>
</feature>
<feature type="signal peptide" evidence="2">
    <location>
        <begin position="1"/>
        <end position="24"/>
    </location>
</feature>
<dbReference type="EMBL" id="JBDJPC010000011">
    <property type="protein sequence ID" value="KAL1490018.1"/>
    <property type="molecule type" value="Genomic_DNA"/>
</dbReference>
<keyword evidence="2" id="KW-0732">Signal</keyword>
<accession>A0ABD1E628</accession>
<dbReference type="AlphaFoldDB" id="A0ABD1E628"/>
<reference evidence="3 4" key="1">
    <citation type="submission" date="2024-05" db="EMBL/GenBank/DDBJ databases">
        <title>Genetic variation in Jamaican populations of the coffee berry borer (Hypothenemus hampei).</title>
        <authorList>
            <person name="Errbii M."/>
            <person name="Myrie A."/>
        </authorList>
    </citation>
    <scope>NUCLEOTIDE SEQUENCE [LARGE SCALE GENOMIC DNA]</scope>
    <source>
        <strain evidence="3">JA-Hopewell-2020-01-JO</strain>
        <tissue evidence="3">Whole body</tissue>
    </source>
</reference>
<comment type="caution">
    <text evidence="3">The sequence shown here is derived from an EMBL/GenBank/DDBJ whole genome shotgun (WGS) entry which is preliminary data.</text>
</comment>
<keyword evidence="1" id="KW-0472">Membrane</keyword>
<gene>
    <name evidence="3" type="ORF">ABEB36_013930</name>
</gene>